<dbReference type="PANTHER" id="PTHR10693:SF20">
    <property type="entry name" value="AT27578P"/>
    <property type="match status" value="1"/>
</dbReference>
<dbReference type="Pfam" id="PF00076">
    <property type="entry name" value="RRM_1"/>
    <property type="match status" value="1"/>
</dbReference>
<dbReference type="InterPro" id="IPR032710">
    <property type="entry name" value="NTF2-like_dom_sf"/>
</dbReference>
<dbReference type="PANTHER" id="PTHR10693">
    <property type="entry name" value="RAS GTPASE-ACTIVATING PROTEIN-BINDING PROTEIN"/>
    <property type="match status" value="1"/>
</dbReference>
<dbReference type="PROSITE" id="PS50177">
    <property type="entry name" value="NTF2_DOMAIN"/>
    <property type="match status" value="1"/>
</dbReference>
<dbReference type="AlphaFoldDB" id="A0AAP0BT28"/>
<keyword evidence="7" id="KW-1185">Reference proteome</keyword>
<reference evidence="6 7" key="1">
    <citation type="journal article" date="2022" name="Nat. Plants">
        <title>Genomes of leafy and leafless Platanthera orchids illuminate the evolution of mycoheterotrophy.</title>
        <authorList>
            <person name="Li M.H."/>
            <person name="Liu K.W."/>
            <person name="Li Z."/>
            <person name="Lu H.C."/>
            <person name="Ye Q.L."/>
            <person name="Zhang D."/>
            <person name="Wang J.Y."/>
            <person name="Li Y.F."/>
            <person name="Zhong Z.M."/>
            <person name="Liu X."/>
            <person name="Yu X."/>
            <person name="Liu D.K."/>
            <person name="Tu X.D."/>
            <person name="Liu B."/>
            <person name="Hao Y."/>
            <person name="Liao X.Y."/>
            <person name="Jiang Y.T."/>
            <person name="Sun W.H."/>
            <person name="Chen J."/>
            <person name="Chen Y.Q."/>
            <person name="Ai Y."/>
            <person name="Zhai J.W."/>
            <person name="Wu S.S."/>
            <person name="Zhou Z."/>
            <person name="Hsiao Y.Y."/>
            <person name="Wu W.L."/>
            <person name="Chen Y.Y."/>
            <person name="Lin Y.F."/>
            <person name="Hsu J.L."/>
            <person name="Li C.Y."/>
            <person name="Wang Z.W."/>
            <person name="Zhao X."/>
            <person name="Zhong W.Y."/>
            <person name="Ma X.K."/>
            <person name="Ma L."/>
            <person name="Huang J."/>
            <person name="Chen G.Z."/>
            <person name="Huang M.Z."/>
            <person name="Huang L."/>
            <person name="Peng D.H."/>
            <person name="Luo Y.B."/>
            <person name="Zou S.Q."/>
            <person name="Chen S.P."/>
            <person name="Lan S."/>
            <person name="Tsai W.C."/>
            <person name="Van de Peer Y."/>
            <person name="Liu Z.J."/>
        </authorList>
    </citation>
    <scope>NUCLEOTIDE SEQUENCE [LARGE SCALE GENOMIC DNA]</scope>
    <source>
        <strain evidence="6">Lor287</strain>
    </source>
</reference>
<dbReference type="InterPro" id="IPR000504">
    <property type="entry name" value="RRM_dom"/>
</dbReference>
<dbReference type="SMART" id="SM00360">
    <property type="entry name" value="RRM"/>
    <property type="match status" value="1"/>
</dbReference>
<dbReference type="Gene3D" id="3.10.450.50">
    <property type="match status" value="1"/>
</dbReference>
<gene>
    <name evidence="6" type="ORF">KSP39_PZI005436</name>
</gene>
<dbReference type="CDD" id="cd00780">
    <property type="entry name" value="NTF2"/>
    <property type="match status" value="1"/>
</dbReference>
<feature type="domain" description="RRM" evidence="4">
    <location>
        <begin position="339"/>
        <end position="416"/>
    </location>
</feature>
<organism evidence="6 7">
    <name type="scientific">Platanthera zijinensis</name>
    <dbReference type="NCBI Taxonomy" id="2320716"/>
    <lineage>
        <taxon>Eukaryota</taxon>
        <taxon>Viridiplantae</taxon>
        <taxon>Streptophyta</taxon>
        <taxon>Embryophyta</taxon>
        <taxon>Tracheophyta</taxon>
        <taxon>Spermatophyta</taxon>
        <taxon>Magnoliopsida</taxon>
        <taxon>Liliopsida</taxon>
        <taxon>Asparagales</taxon>
        <taxon>Orchidaceae</taxon>
        <taxon>Orchidoideae</taxon>
        <taxon>Orchideae</taxon>
        <taxon>Orchidinae</taxon>
        <taxon>Platanthera</taxon>
    </lineage>
</organism>
<feature type="compositionally biased region" description="Gly residues" evidence="3">
    <location>
        <begin position="465"/>
        <end position="475"/>
    </location>
</feature>
<evidence type="ECO:0000259" key="5">
    <source>
        <dbReference type="PROSITE" id="PS50177"/>
    </source>
</evidence>
<dbReference type="EMBL" id="JBBWWQ010000004">
    <property type="protein sequence ID" value="KAK8948771.1"/>
    <property type="molecule type" value="Genomic_DNA"/>
</dbReference>
<dbReference type="InterPro" id="IPR002075">
    <property type="entry name" value="NTF2_dom"/>
</dbReference>
<feature type="region of interest" description="Disordered" evidence="3">
    <location>
        <begin position="117"/>
        <end position="148"/>
    </location>
</feature>
<evidence type="ECO:0000313" key="7">
    <source>
        <dbReference type="Proteomes" id="UP001418222"/>
    </source>
</evidence>
<dbReference type="SUPFAM" id="SSF54928">
    <property type="entry name" value="RNA-binding domain, RBD"/>
    <property type="match status" value="1"/>
</dbReference>
<evidence type="ECO:0000313" key="6">
    <source>
        <dbReference type="EMBL" id="KAK8948771.1"/>
    </source>
</evidence>
<dbReference type="Pfam" id="PF02136">
    <property type="entry name" value="NTF2"/>
    <property type="match status" value="1"/>
</dbReference>
<feature type="domain" description="NTF2" evidence="5">
    <location>
        <begin position="1"/>
        <end position="91"/>
    </location>
</feature>
<dbReference type="GO" id="GO:0003729">
    <property type="term" value="F:mRNA binding"/>
    <property type="evidence" value="ECO:0007669"/>
    <property type="project" value="TreeGrafter"/>
</dbReference>
<comment type="caution">
    <text evidence="6">The sequence shown here is derived from an EMBL/GenBank/DDBJ whole genome shotgun (WGS) entry which is preliminary data.</text>
</comment>
<dbReference type="Gene3D" id="3.30.70.330">
    <property type="match status" value="1"/>
</dbReference>
<evidence type="ECO:0000256" key="1">
    <source>
        <dbReference type="ARBA" id="ARBA00022884"/>
    </source>
</evidence>
<dbReference type="GO" id="GO:0005829">
    <property type="term" value="C:cytosol"/>
    <property type="evidence" value="ECO:0007669"/>
    <property type="project" value="TreeGrafter"/>
</dbReference>
<feature type="region of interest" description="Disordered" evidence="3">
    <location>
        <begin position="421"/>
        <end position="516"/>
    </location>
</feature>
<dbReference type="SUPFAM" id="SSF54427">
    <property type="entry name" value="NTF2-like"/>
    <property type="match status" value="1"/>
</dbReference>
<proteinExistence type="predicted"/>
<keyword evidence="1 2" id="KW-0694">RNA-binding</keyword>
<dbReference type="GO" id="GO:1990904">
    <property type="term" value="C:ribonucleoprotein complex"/>
    <property type="evidence" value="ECO:0007669"/>
    <property type="project" value="TreeGrafter"/>
</dbReference>
<evidence type="ECO:0000256" key="2">
    <source>
        <dbReference type="PROSITE-ProRule" id="PRU00176"/>
    </source>
</evidence>
<name>A0AAP0BT28_9ASPA</name>
<dbReference type="InterPro" id="IPR012677">
    <property type="entry name" value="Nucleotide-bd_a/b_plait_sf"/>
</dbReference>
<dbReference type="Proteomes" id="UP001418222">
    <property type="component" value="Unassembled WGS sequence"/>
</dbReference>
<dbReference type="InterPro" id="IPR018222">
    <property type="entry name" value="Nuclear_transport_factor_2_euk"/>
</dbReference>
<evidence type="ECO:0000259" key="4">
    <source>
        <dbReference type="PROSITE" id="PS50102"/>
    </source>
</evidence>
<dbReference type="FunFam" id="3.30.70.330:FF:000589">
    <property type="entry name" value="RNA-binding protein-like"/>
    <property type="match status" value="1"/>
</dbReference>
<dbReference type="CDD" id="cd00590">
    <property type="entry name" value="RRM_SF"/>
    <property type="match status" value="1"/>
</dbReference>
<evidence type="ECO:0000256" key="3">
    <source>
        <dbReference type="SAM" id="MobiDB-lite"/>
    </source>
</evidence>
<accession>A0AAP0BT28</accession>
<protein>
    <submittedName>
        <fullName evidence="6">Uncharacterized protein</fullName>
    </submittedName>
</protein>
<dbReference type="InterPro" id="IPR039539">
    <property type="entry name" value="Ras_GTPase_bind_prot"/>
</dbReference>
<sequence length="516" mass="56560">MVSQNSGPSGALPSAAQAAIDEKIRSMDYNECQTKIKTVDAQESLDGGVIVLVTGYLIGKDFVKKDFTQTFFLATQDNDNSYYVLNDIFRYVEDTDLQQQEQEFTHEVDALDYTEHDQEEHNLQQTAAPSEEDEIYNPSEHEEGSTVEDEDLVEVINEVPIKEVINEVSVDEVKNEVQVDEVINEVQVDEVINEVQVDKVINEVQVDKVINEVQVEEVINEVPVDEVINEVQVEEVINEVQVKEVINEVRTGSQALLADPGYSTGQEHKKSYASILKAMKEKSTPVSVPTSAPARMAPVNVERNVITSAPIVPPASEVTAAGSNDAESSNAHDSEVDGYSIYIKNLPMNATPAQLEEEFKKFGPIKPNGIQVRSNKLQGFCFGFVEFEVAGALQSAIEASPIMIGYRQAYVEEKRTSGSRVNNRGRFLSGRGGFRGGDGVRGRGPYGSGRGYGRGDYGYRTDFGNRGGGRSGGASYGQVDHGYQRVDHTSSNFERRSRPGSPGSQSNAAPRVPAST</sequence>
<dbReference type="PROSITE" id="PS50102">
    <property type="entry name" value="RRM"/>
    <property type="match status" value="1"/>
</dbReference>
<feature type="compositionally biased region" description="Gly residues" evidence="3">
    <location>
        <begin position="430"/>
        <end position="456"/>
    </location>
</feature>
<feature type="compositionally biased region" description="Basic and acidic residues" evidence="3">
    <location>
        <begin position="482"/>
        <end position="497"/>
    </location>
</feature>
<dbReference type="InterPro" id="IPR035979">
    <property type="entry name" value="RBD_domain_sf"/>
</dbReference>